<dbReference type="AlphaFoldDB" id="A0A5C3L733"/>
<evidence type="ECO:0000259" key="1">
    <source>
        <dbReference type="Pfam" id="PF01926"/>
    </source>
</evidence>
<dbReference type="SUPFAM" id="SSF52540">
    <property type="entry name" value="P-loop containing nucleoside triphosphate hydrolases"/>
    <property type="match status" value="1"/>
</dbReference>
<dbReference type="Proteomes" id="UP000307440">
    <property type="component" value="Unassembled WGS sequence"/>
</dbReference>
<dbReference type="Pfam" id="PF01926">
    <property type="entry name" value="MMR_HSR1"/>
    <property type="match status" value="1"/>
</dbReference>
<dbReference type="EMBL" id="ML210156">
    <property type="protein sequence ID" value="TFK28452.1"/>
    <property type="molecule type" value="Genomic_DNA"/>
</dbReference>
<dbReference type="GO" id="GO:0005525">
    <property type="term" value="F:GTP binding"/>
    <property type="evidence" value="ECO:0007669"/>
    <property type="project" value="InterPro"/>
</dbReference>
<evidence type="ECO:0000313" key="3">
    <source>
        <dbReference type="Proteomes" id="UP000307440"/>
    </source>
</evidence>
<proteinExistence type="predicted"/>
<dbReference type="InterPro" id="IPR006073">
    <property type="entry name" value="GTP-bd"/>
</dbReference>
<accession>A0A5C3L733</accession>
<evidence type="ECO:0000313" key="2">
    <source>
        <dbReference type="EMBL" id="TFK28452.1"/>
    </source>
</evidence>
<dbReference type="InterPro" id="IPR027417">
    <property type="entry name" value="P-loop_NTPase"/>
</dbReference>
<reference evidence="2 3" key="1">
    <citation type="journal article" date="2019" name="Nat. Ecol. Evol.">
        <title>Megaphylogeny resolves global patterns of mushroom evolution.</title>
        <authorList>
            <person name="Varga T."/>
            <person name="Krizsan K."/>
            <person name="Foldi C."/>
            <person name="Dima B."/>
            <person name="Sanchez-Garcia M."/>
            <person name="Sanchez-Ramirez S."/>
            <person name="Szollosi G.J."/>
            <person name="Szarkandi J.G."/>
            <person name="Papp V."/>
            <person name="Albert L."/>
            <person name="Andreopoulos W."/>
            <person name="Angelini C."/>
            <person name="Antonin V."/>
            <person name="Barry K.W."/>
            <person name="Bougher N.L."/>
            <person name="Buchanan P."/>
            <person name="Buyck B."/>
            <person name="Bense V."/>
            <person name="Catcheside P."/>
            <person name="Chovatia M."/>
            <person name="Cooper J."/>
            <person name="Damon W."/>
            <person name="Desjardin D."/>
            <person name="Finy P."/>
            <person name="Geml J."/>
            <person name="Haridas S."/>
            <person name="Hughes K."/>
            <person name="Justo A."/>
            <person name="Karasinski D."/>
            <person name="Kautmanova I."/>
            <person name="Kiss B."/>
            <person name="Kocsube S."/>
            <person name="Kotiranta H."/>
            <person name="LaButti K.M."/>
            <person name="Lechner B.E."/>
            <person name="Liimatainen K."/>
            <person name="Lipzen A."/>
            <person name="Lukacs Z."/>
            <person name="Mihaltcheva S."/>
            <person name="Morgado L.N."/>
            <person name="Niskanen T."/>
            <person name="Noordeloos M.E."/>
            <person name="Ohm R.A."/>
            <person name="Ortiz-Santana B."/>
            <person name="Ovrebo C."/>
            <person name="Racz N."/>
            <person name="Riley R."/>
            <person name="Savchenko A."/>
            <person name="Shiryaev A."/>
            <person name="Soop K."/>
            <person name="Spirin V."/>
            <person name="Szebenyi C."/>
            <person name="Tomsovsky M."/>
            <person name="Tulloss R.E."/>
            <person name="Uehling J."/>
            <person name="Grigoriev I.V."/>
            <person name="Vagvolgyi C."/>
            <person name="Papp T."/>
            <person name="Martin F.M."/>
            <person name="Miettinen O."/>
            <person name="Hibbett D.S."/>
            <person name="Nagy L.G."/>
        </authorList>
    </citation>
    <scope>NUCLEOTIDE SEQUENCE [LARGE SCALE GENOMIC DNA]</scope>
    <source>
        <strain evidence="2 3">CBS 121175</strain>
    </source>
</reference>
<name>A0A5C3L733_COPMA</name>
<keyword evidence="3" id="KW-1185">Reference proteome</keyword>
<sequence length="255" mass="27875">MTPATNTHSHTLSTLVIFSVAQVHMSRATSDWGFVLLIGRTGSGKSTFVNGYFDRCSVAKVGYASLFSETHQIEEYSLGNCTLVDTPGFDDTNSNDSNWGMSDADIMAKIISWVMESARKSGAEKCAVLYLEDEDSPGADSARRIFDYLQKRFKDETKKSAIIRLRTPGKAKTGSGVEPKPKDSRKILKELNKNAFKIQRSSVSGNFCHHVVECALGGSQLELGELLSVLQDASNGGVIKARPKPKPKKSKCTIM</sequence>
<gene>
    <name evidence="2" type="ORF">FA15DRAFT_61623</name>
</gene>
<organism evidence="2 3">
    <name type="scientific">Coprinopsis marcescibilis</name>
    <name type="common">Agaric fungus</name>
    <name type="synonym">Psathyrella marcescibilis</name>
    <dbReference type="NCBI Taxonomy" id="230819"/>
    <lineage>
        <taxon>Eukaryota</taxon>
        <taxon>Fungi</taxon>
        <taxon>Dikarya</taxon>
        <taxon>Basidiomycota</taxon>
        <taxon>Agaricomycotina</taxon>
        <taxon>Agaricomycetes</taxon>
        <taxon>Agaricomycetidae</taxon>
        <taxon>Agaricales</taxon>
        <taxon>Agaricineae</taxon>
        <taxon>Psathyrellaceae</taxon>
        <taxon>Coprinopsis</taxon>
    </lineage>
</organism>
<dbReference type="OrthoDB" id="8954335at2759"/>
<dbReference type="Gene3D" id="3.40.50.300">
    <property type="entry name" value="P-loop containing nucleotide triphosphate hydrolases"/>
    <property type="match status" value="1"/>
</dbReference>
<feature type="domain" description="G" evidence="1">
    <location>
        <begin position="35"/>
        <end position="116"/>
    </location>
</feature>
<protein>
    <recommendedName>
        <fullName evidence="1">G domain-containing protein</fullName>
    </recommendedName>
</protein>